<reference evidence="2 3" key="1">
    <citation type="submission" date="2018-02" db="EMBL/GenBank/DDBJ databases">
        <title>The genomes of Aspergillus section Nigri reveals drivers in fungal speciation.</title>
        <authorList>
            <consortium name="DOE Joint Genome Institute"/>
            <person name="Vesth T.C."/>
            <person name="Nybo J."/>
            <person name="Theobald S."/>
            <person name="Brandl J."/>
            <person name="Frisvad J.C."/>
            <person name="Nielsen K.F."/>
            <person name="Lyhne E.K."/>
            <person name="Kogle M.E."/>
            <person name="Kuo A."/>
            <person name="Riley R."/>
            <person name="Clum A."/>
            <person name="Nolan M."/>
            <person name="Lipzen A."/>
            <person name="Salamov A."/>
            <person name="Henrissat B."/>
            <person name="Wiebenga A."/>
            <person name="De vries R.P."/>
            <person name="Grigoriev I.V."/>
            <person name="Mortensen U.H."/>
            <person name="Andersen M.R."/>
            <person name="Baker S.E."/>
        </authorList>
    </citation>
    <scope>NUCLEOTIDE SEQUENCE [LARGE SCALE GENOMIC DNA]</scope>
    <source>
        <strain evidence="2 3">CBS 707.79</strain>
    </source>
</reference>
<keyword evidence="3" id="KW-1185">Reference proteome</keyword>
<keyword evidence="1" id="KW-0472">Membrane</keyword>
<keyword evidence="1" id="KW-0812">Transmembrane</keyword>
<accession>A0A319EFL8</accession>
<feature type="transmembrane region" description="Helical" evidence="1">
    <location>
        <begin position="53"/>
        <end position="71"/>
    </location>
</feature>
<evidence type="ECO:0000313" key="2">
    <source>
        <dbReference type="EMBL" id="PYH89832.1"/>
    </source>
</evidence>
<dbReference type="VEuPathDB" id="FungiDB:BO71DRAFT_98809"/>
<proteinExistence type="predicted"/>
<dbReference type="EMBL" id="KZ826009">
    <property type="protein sequence ID" value="PYH89832.1"/>
    <property type="molecule type" value="Genomic_DNA"/>
</dbReference>
<sequence>MTRQTNQADLVYRSIGGLLSTVKSTNRIYLIIPDTRGEEDCLYLRSTVCMDNIVATVFFTFSFFFFFSRSLHFL</sequence>
<protein>
    <submittedName>
        <fullName evidence="2">Uncharacterized protein</fullName>
    </submittedName>
</protein>
<dbReference type="Proteomes" id="UP000247810">
    <property type="component" value="Unassembled WGS sequence"/>
</dbReference>
<dbReference type="AlphaFoldDB" id="A0A319EFL8"/>
<keyword evidence="1" id="KW-1133">Transmembrane helix</keyword>
<evidence type="ECO:0000313" key="3">
    <source>
        <dbReference type="Proteomes" id="UP000247810"/>
    </source>
</evidence>
<evidence type="ECO:0000256" key="1">
    <source>
        <dbReference type="SAM" id="Phobius"/>
    </source>
</evidence>
<name>A0A319EFL8_9EURO</name>
<gene>
    <name evidence="2" type="ORF">BO71DRAFT_98809</name>
</gene>
<organism evidence="2 3">
    <name type="scientific">Aspergillus ellipticus CBS 707.79</name>
    <dbReference type="NCBI Taxonomy" id="1448320"/>
    <lineage>
        <taxon>Eukaryota</taxon>
        <taxon>Fungi</taxon>
        <taxon>Dikarya</taxon>
        <taxon>Ascomycota</taxon>
        <taxon>Pezizomycotina</taxon>
        <taxon>Eurotiomycetes</taxon>
        <taxon>Eurotiomycetidae</taxon>
        <taxon>Eurotiales</taxon>
        <taxon>Aspergillaceae</taxon>
        <taxon>Aspergillus</taxon>
        <taxon>Aspergillus subgen. Circumdati</taxon>
    </lineage>
</organism>